<gene>
    <name evidence="7" type="ORF">MARGE09_P2964</name>
</gene>
<name>A0AAN2BL52_9GAMM</name>
<dbReference type="InterPro" id="IPR017853">
    <property type="entry name" value="GH"/>
</dbReference>
<dbReference type="AlphaFoldDB" id="A0AAN2BL52"/>
<evidence type="ECO:0000256" key="2">
    <source>
        <dbReference type="ARBA" id="ARBA00012706"/>
    </source>
</evidence>
<dbReference type="EC" id="3.2.1.78" evidence="2"/>
<dbReference type="RefSeq" id="WP_236983317.1">
    <property type="nucleotide sequence ID" value="NZ_AP023086.1"/>
</dbReference>
<proteinExistence type="predicted"/>
<evidence type="ECO:0000256" key="4">
    <source>
        <dbReference type="ARBA" id="ARBA00023295"/>
    </source>
</evidence>
<feature type="chain" id="PRO_5042918979" description="mannan endo-1,4-beta-mannosidase" evidence="5">
    <location>
        <begin position="27"/>
        <end position="449"/>
    </location>
</feature>
<dbReference type="EMBL" id="AP023086">
    <property type="protein sequence ID" value="BCD98763.1"/>
    <property type="molecule type" value="Genomic_DNA"/>
</dbReference>
<dbReference type="Proteomes" id="UP001320119">
    <property type="component" value="Chromosome"/>
</dbReference>
<feature type="domain" description="Glycoside hydrolase family 5" evidence="6">
    <location>
        <begin position="36"/>
        <end position="447"/>
    </location>
</feature>
<evidence type="ECO:0000313" key="8">
    <source>
        <dbReference type="Proteomes" id="UP001320119"/>
    </source>
</evidence>
<evidence type="ECO:0000256" key="5">
    <source>
        <dbReference type="SAM" id="SignalP"/>
    </source>
</evidence>
<reference evidence="7 8" key="1">
    <citation type="journal article" date="2022" name="IScience">
        <title>An ultrasensitive nanofiber-based assay for enzymatic hydrolysis and deep-sea microbial degradation of cellulose.</title>
        <authorList>
            <person name="Tsudome M."/>
            <person name="Tachioka M."/>
            <person name="Miyazaki M."/>
            <person name="Uchimura K."/>
            <person name="Tsuda M."/>
            <person name="Takaki Y."/>
            <person name="Deguchi S."/>
        </authorList>
    </citation>
    <scope>NUCLEOTIDE SEQUENCE [LARGE SCALE GENOMIC DNA]</scope>
    <source>
        <strain evidence="7 8">GE09</strain>
    </source>
</reference>
<organism evidence="7 8">
    <name type="scientific">Marinagarivorans cellulosilyticus</name>
    <dbReference type="NCBI Taxonomy" id="2721545"/>
    <lineage>
        <taxon>Bacteria</taxon>
        <taxon>Pseudomonadati</taxon>
        <taxon>Pseudomonadota</taxon>
        <taxon>Gammaproteobacteria</taxon>
        <taxon>Cellvibrionales</taxon>
        <taxon>Cellvibrionaceae</taxon>
        <taxon>Marinagarivorans</taxon>
    </lineage>
</organism>
<dbReference type="Pfam" id="PF26410">
    <property type="entry name" value="GH5_mannosidase"/>
    <property type="match status" value="1"/>
</dbReference>
<dbReference type="PANTHER" id="PTHR31451:SF40">
    <property type="entry name" value="GLYCOSIDE HYDROLASE FAMILY 5 DOMAIN-CONTAINING PROTEIN"/>
    <property type="match status" value="1"/>
</dbReference>
<evidence type="ECO:0000313" key="7">
    <source>
        <dbReference type="EMBL" id="BCD98763.1"/>
    </source>
</evidence>
<keyword evidence="3 7" id="KW-0378">Hydrolase</keyword>
<dbReference type="GO" id="GO:0016985">
    <property type="term" value="F:mannan endo-1,4-beta-mannosidase activity"/>
    <property type="evidence" value="ECO:0007669"/>
    <property type="project" value="UniProtKB-EC"/>
</dbReference>
<dbReference type="SUPFAM" id="SSF51445">
    <property type="entry name" value="(Trans)glycosidases"/>
    <property type="match status" value="1"/>
</dbReference>
<dbReference type="PANTHER" id="PTHR31451">
    <property type="match status" value="1"/>
</dbReference>
<protein>
    <recommendedName>
        <fullName evidence="2">mannan endo-1,4-beta-mannosidase</fullName>
        <ecNumber evidence="2">3.2.1.78</ecNumber>
    </recommendedName>
</protein>
<sequence>MLKSYARQFLAVIFLLLVGCVQPPVSQPFKPTDNSAFVRVSGNQFTIEGKPYRYVGVNMWYGAYLGSSAADIGDRMRLVKELDFLSAMGVTNLRILGASEKSSLRDAVNPAINNRGEIEREDILLGLDFLLVEMRKRDMRAVIYLNNFWEWSGGMATYLSWVNNGEIVDPSDAKTPWPAFPIFTAQFYREPKATALFERYIHAITSRVNSLSGVAYRDDPTIMAWQLANEPRPGHKSHDAAYLPDYYQWIKKTASLIKSLAPNQLVSLGSEGVMGCLESPQCVLDAHKGTGIDYMTFHLWMKNWGWYDATKPEETFESAKKTAGNYIKQHIAFADKLGVPTVLEEFGLERDQGQFSPQAPTTYRDDFYAFVYGKIEQSCAEGGPLVGSNIWAWGGFGEAQHADYRWRAGDGQFVGDPPQEAQGLNSVYANDKTTITIMAKHAKIIREHQ</sequence>
<dbReference type="InterPro" id="IPR001547">
    <property type="entry name" value="Glyco_hydro_5"/>
</dbReference>
<accession>A0AAN2BL52</accession>
<evidence type="ECO:0000256" key="3">
    <source>
        <dbReference type="ARBA" id="ARBA00022801"/>
    </source>
</evidence>
<comment type="catalytic activity">
    <reaction evidence="1">
        <text>Random hydrolysis of (1-&gt;4)-beta-D-mannosidic linkages in mannans, galactomannans and glucomannans.</text>
        <dbReference type="EC" id="3.2.1.78"/>
    </reaction>
</comment>
<dbReference type="InterPro" id="IPR045053">
    <property type="entry name" value="MAN-like"/>
</dbReference>
<dbReference type="KEGG" id="marq:MARGE09_P2964"/>
<keyword evidence="4 7" id="KW-0326">Glycosidase</keyword>
<feature type="signal peptide" evidence="5">
    <location>
        <begin position="1"/>
        <end position="26"/>
    </location>
</feature>
<dbReference type="PROSITE" id="PS51257">
    <property type="entry name" value="PROKAR_LIPOPROTEIN"/>
    <property type="match status" value="1"/>
</dbReference>
<keyword evidence="8" id="KW-1185">Reference proteome</keyword>
<evidence type="ECO:0000259" key="6">
    <source>
        <dbReference type="Pfam" id="PF26410"/>
    </source>
</evidence>
<dbReference type="Gene3D" id="3.20.20.80">
    <property type="entry name" value="Glycosidases"/>
    <property type="match status" value="1"/>
</dbReference>
<keyword evidence="5" id="KW-0732">Signal</keyword>
<evidence type="ECO:0000256" key="1">
    <source>
        <dbReference type="ARBA" id="ARBA00001678"/>
    </source>
</evidence>